<dbReference type="Pfam" id="PF01546">
    <property type="entry name" value="Peptidase_M20"/>
    <property type="match status" value="1"/>
</dbReference>
<dbReference type="InterPro" id="IPR050072">
    <property type="entry name" value="Peptidase_M20A"/>
</dbReference>
<keyword evidence="5" id="KW-0862">Zinc</keyword>
<evidence type="ECO:0000256" key="3">
    <source>
        <dbReference type="ARBA" id="ARBA00022723"/>
    </source>
</evidence>
<dbReference type="InterPro" id="IPR011650">
    <property type="entry name" value="Peptidase_M20_dimer"/>
</dbReference>
<evidence type="ECO:0000256" key="5">
    <source>
        <dbReference type="ARBA" id="ARBA00022833"/>
    </source>
</evidence>
<comment type="cofactor">
    <cofactor evidence="1">
        <name>Zn(2+)</name>
        <dbReference type="ChEBI" id="CHEBI:29105"/>
    </cofactor>
</comment>
<keyword evidence="8" id="KW-1185">Reference proteome</keyword>
<keyword evidence="3" id="KW-0479">Metal-binding</keyword>
<comment type="caution">
    <text evidence="7">The sequence shown here is derived from an EMBL/GenBank/DDBJ whole genome shotgun (WGS) entry which is preliminary data.</text>
</comment>
<keyword evidence="4" id="KW-0378">Hydrolase</keyword>
<comment type="similarity">
    <text evidence="2">Belongs to the peptidase M20A family.</text>
</comment>
<dbReference type="EMBL" id="JANUCP010000003">
    <property type="protein sequence ID" value="MCS3919460.1"/>
    <property type="molecule type" value="Genomic_DNA"/>
</dbReference>
<dbReference type="Proteomes" id="UP001204798">
    <property type="component" value="Unassembled WGS sequence"/>
</dbReference>
<dbReference type="Gene3D" id="3.40.630.10">
    <property type="entry name" value="Zn peptidases"/>
    <property type="match status" value="1"/>
</dbReference>
<evidence type="ECO:0000256" key="4">
    <source>
        <dbReference type="ARBA" id="ARBA00022801"/>
    </source>
</evidence>
<organism evidence="7 8">
    <name type="scientific">Candidatus Fervidibacter sacchari</name>
    <dbReference type="NCBI Taxonomy" id="1448929"/>
    <lineage>
        <taxon>Bacteria</taxon>
        <taxon>Candidatus Fervidibacterota</taxon>
        <taxon>Candidatus Fervidibacter</taxon>
    </lineage>
</organism>
<accession>A0ABT2END5</accession>
<dbReference type="PANTHER" id="PTHR43808:SF8">
    <property type="entry name" value="PEPTIDASE M20 DIMERISATION DOMAIN-CONTAINING PROTEIN"/>
    <property type="match status" value="1"/>
</dbReference>
<evidence type="ECO:0000256" key="1">
    <source>
        <dbReference type="ARBA" id="ARBA00001947"/>
    </source>
</evidence>
<reference evidence="7 8" key="1">
    <citation type="submission" date="2022-08" db="EMBL/GenBank/DDBJ databases">
        <title>Bacterial and archaeal communities from various locations to study Microbial Dark Matter (Phase II).</title>
        <authorList>
            <person name="Stepanauskas R."/>
        </authorList>
    </citation>
    <scope>NUCLEOTIDE SEQUENCE [LARGE SCALE GENOMIC DNA]</scope>
    <source>
        <strain evidence="7 8">PD1</strain>
    </source>
</reference>
<proteinExistence type="inferred from homology"/>
<evidence type="ECO:0000313" key="7">
    <source>
        <dbReference type="EMBL" id="MCS3919460.1"/>
    </source>
</evidence>
<dbReference type="SUPFAM" id="SSF53187">
    <property type="entry name" value="Zn-dependent exopeptidases"/>
    <property type="match status" value="1"/>
</dbReference>
<evidence type="ECO:0000259" key="6">
    <source>
        <dbReference type="Pfam" id="PF07687"/>
    </source>
</evidence>
<protein>
    <submittedName>
        <fullName evidence="7">Acetylornithine deacetylase/succinyl-diaminopimelate desuccinylase-like protein</fullName>
    </submittedName>
</protein>
<name>A0ABT2END5_9BACT</name>
<dbReference type="InterPro" id="IPR002933">
    <property type="entry name" value="Peptidase_M20"/>
</dbReference>
<dbReference type="Gene3D" id="3.30.70.360">
    <property type="match status" value="1"/>
</dbReference>
<dbReference type="PANTHER" id="PTHR43808">
    <property type="entry name" value="ACETYLORNITHINE DEACETYLASE"/>
    <property type="match status" value="1"/>
</dbReference>
<evidence type="ECO:0000256" key="2">
    <source>
        <dbReference type="ARBA" id="ARBA00006247"/>
    </source>
</evidence>
<dbReference type="InterPro" id="IPR036264">
    <property type="entry name" value="Bact_exopeptidase_dim_dom"/>
</dbReference>
<feature type="domain" description="Peptidase M20 dimerisation" evidence="6">
    <location>
        <begin position="162"/>
        <end position="262"/>
    </location>
</feature>
<gene>
    <name evidence="7" type="ORF">M2350_001873</name>
</gene>
<sequence>MTAEQQLLELVRVLVETPTPTGNEKALFPFLTDYLQSHGFTVSEQEVTERHPLTPPGEYSNLIAKRGESRLLISAHLDTFPAYSHPQPYTLRQEGDKLIGRGVVDIKGQIAALLLAVSQTSSPCQIAFVCDEERGGTGSRSLQFDADAVIVLEPTDLKPVVAHAGAVEVTALFFGKAAHGSVPHWGDSALEKAVAFADALKAHPLIADQRHPLFERAPLLTLGKLEAGSEAMVVPNKAVLNLDIRVLPGYSAKAVADLVQDFGAKFKAEVRIDDVSEPIVLDDGAAIVKTVKKAVADVTGREPPAIGYWSWTDAVNYLERGVPAVVIGAGHLGVAHSDEEWVNLSDLLLLSRILTRLLEIYA</sequence>
<evidence type="ECO:0000313" key="8">
    <source>
        <dbReference type="Proteomes" id="UP001204798"/>
    </source>
</evidence>
<dbReference type="Pfam" id="PF07687">
    <property type="entry name" value="M20_dimer"/>
    <property type="match status" value="1"/>
</dbReference>
<dbReference type="RefSeq" id="WP_259095890.1">
    <property type="nucleotide sequence ID" value="NZ_CP130454.1"/>
</dbReference>
<dbReference type="SUPFAM" id="SSF55031">
    <property type="entry name" value="Bacterial exopeptidase dimerisation domain"/>
    <property type="match status" value="1"/>
</dbReference>